<feature type="compositionally biased region" description="Polar residues" evidence="1">
    <location>
        <begin position="98"/>
        <end position="119"/>
    </location>
</feature>
<name>A0A7M7JG05_VARDE</name>
<dbReference type="InParanoid" id="A0A7M7JG05"/>
<dbReference type="Proteomes" id="UP000594260">
    <property type="component" value="Unplaced"/>
</dbReference>
<feature type="compositionally biased region" description="Low complexity" evidence="1">
    <location>
        <begin position="120"/>
        <end position="129"/>
    </location>
</feature>
<reference evidence="2" key="1">
    <citation type="submission" date="2021-01" db="UniProtKB">
        <authorList>
            <consortium name="EnsemblMetazoa"/>
        </authorList>
    </citation>
    <scope>IDENTIFICATION</scope>
</reference>
<evidence type="ECO:0000313" key="2">
    <source>
        <dbReference type="EnsemblMetazoa" id="XP_022651195"/>
    </source>
</evidence>
<dbReference type="GeneID" id="111246220"/>
<protein>
    <submittedName>
        <fullName evidence="2">Uncharacterized protein</fullName>
    </submittedName>
</protein>
<accession>A0A7M7JG05</accession>
<evidence type="ECO:0000313" key="3">
    <source>
        <dbReference type="Proteomes" id="UP000594260"/>
    </source>
</evidence>
<feature type="region of interest" description="Disordered" evidence="1">
    <location>
        <begin position="76"/>
        <end position="129"/>
    </location>
</feature>
<dbReference type="AlphaFoldDB" id="A0A7M7JG05"/>
<proteinExistence type="predicted"/>
<sequence length="405" mass="42458">MAYSNVAFQNPYYPFLNALGGGSVPHTIPVYHGQVGYREQAAFQHLPAAFNPVGYTHPGVYLRTGECNQFGGNPSGYSVEPINPSAPSYPSGRMSDPSAFNATAENSSVKTNSRNSTGPNSNSTSCNVSSCRTSCGQTKNGNMQASADPCNIDARTSTDCTRPSCTPEKRNSSCKYPAEKSNAESQSLTSQKSTSCSSSARISNSCNCSRSSTVCRCSVQSNSPCVSKSGARSIPVNYVNSDNYSCCGRTLTANDLAVYNRTCDNYNYCLGSLRQNCTVCPMKSAPCSPVTSVSACGGTAVAGTISSWCPIANSARPGCPITNAARSICPVESGQGTCGNGYSSCGVPTVYYQYPCATATPAATSCGTCPIPAADGPVYQVMGPCSPYNPAAYNLNRWASLRKDY</sequence>
<dbReference type="KEGG" id="vde:111246220"/>
<organism evidence="2 3">
    <name type="scientific">Varroa destructor</name>
    <name type="common">Honeybee mite</name>
    <dbReference type="NCBI Taxonomy" id="109461"/>
    <lineage>
        <taxon>Eukaryota</taxon>
        <taxon>Metazoa</taxon>
        <taxon>Ecdysozoa</taxon>
        <taxon>Arthropoda</taxon>
        <taxon>Chelicerata</taxon>
        <taxon>Arachnida</taxon>
        <taxon>Acari</taxon>
        <taxon>Parasitiformes</taxon>
        <taxon>Mesostigmata</taxon>
        <taxon>Gamasina</taxon>
        <taxon>Dermanyssoidea</taxon>
        <taxon>Varroidae</taxon>
        <taxon>Varroa</taxon>
    </lineage>
</organism>
<evidence type="ECO:0000256" key="1">
    <source>
        <dbReference type="SAM" id="MobiDB-lite"/>
    </source>
</evidence>
<feature type="compositionally biased region" description="Basic and acidic residues" evidence="1">
    <location>
        <begin position="167"/>
        <end position="177"/>
    </location>
</feature>
<dbReference type="EnsemblMetazoa" id="XM_022795460">
    <property type="protein sequence ID" value="XP_022651195"/>
    <property type="gene ID" value="LOC111246220"/>
</dbReference>
<keyword evidence="3" id="KW-1185">Reference proteome</keyword>
<feature type="region of interest" description="Disordered" evidence="1">
    <location>
        <begin position="158"/>
        <end position="177"/>
    </location>
</feature>
<dbReference type="RefSeq" id="XP_022651195.1">
    <property type="nucleotide sequence ID" value="XM_022795460.1"/>
</dbReference>